<keyword evidence="3" id="KW-1185">Reference proteome</keyword>
<keyword evidence="1" id="KW-1133">Transmembrane helix</keyword>
<protein>
    <submittedName>
        <fullName evidence="2">Uncharacterized protein</fullName>
    </submittedName>
</protein>
<feature type="transmembrane region" description="Helical" evidence="1">
    <location>
        <begin position="245"/>
        <end position="263"/>
    </location>
</feature>
<feature type="transmembrane region" description="Helical" evidence="1">
    <location>
        <begin position="203"/>
        <end position="224"/>
    </location>
</feature>
<comment type="caution">
    <text evidence="2">The sequence shown here is derived from an EMBL/GenBank/DDBJ whole genome shotgun (WGS) entry which is preliminary data.</text>
</comment>
<name>A0ABQ0GC02_9PEZI</name>
<gene>
    <name evidence="2" type="ORF">MFIFM68171_05511</name>
</gene>
<evidence type="ECO:0000313" key="3">
    <source>
        <dbReference type="Proteomes" id="UP001628179"/>
    </source>
</evidence>
<feature type="transmembrane region" description="Helical" evidence="1">
    <location>
        <begin position="167"/>
        <end position="191"/>
    </location>
</feature>
<reference evidence="2 3" key="1">
    <citation type="submission" date="2024-09" db="EMBL/GenBank/DDBJ databases">
        <title>Itraconazole resistance in Madurella fahalii resulting from another homologue of gene encoding cytochrome P450 14-alpha sterol demethylase (CYP51).</title>
        <authorList>
            <person name="Yoshioka I."/>
            <person name="Fahal A.H."/>
            <person name="Kaneko S."/>
            <person name="Yaguchi T."/>
        </authorList>
    </citation>
    <scope>NUCLEOTIDE SEQUENCE [LARGE SCALE GENOMIC DNA]</scope>
    <source>
        <strain evidence="2 3">IFM 68171</strain>
    </source>
</reference>
<accession>A0ABQ0GC02</accession>
<organism evidence="2 3">
    <name type="scientific">Madurella fahalii</name>
    <dbReference type="NCBI Taxonomy" id="1157608"/>
    <lineage>
        <taxon>Eukaryota</taxon>
        <taxon>Fungi</taxon>
        <taxon>Dikarya</taxon>
        <taxon>Ascomycota</taxon>
        <taxon>Pezizomycotina</taxon>
        <taxon>Sordariomycetes</taxon>
        <taxon>Sordariomycetidae</taxon>
        <taxon>Sordariales</taxon>
        <taxon>Sordariales incertae sedis</taxon>
        <taxon>Madurella</taxon>
    </lineage>
</organism>
<dbReference type="GeneID" id="98176254"/>
<dbReference type="Proteomes" id="UP001628179">
    <property type="component" value="Unassembled WGS sequence"/>
</dbReference>
<keyword evidence="1" id="KW-0472">Membrane</keyword>
<dbReference type="RefSeq" id="XP_070917032.1">
    <property type="nucleotide sequence ID" value="XM_071060931.1"/>
</dbReference>
<feature type="transmembrane region" description="Helical" evidence="1">
    <location>
        <begin position="269"/>
        <end position="292"/>
    </location>
</feature>
<sequence>MTSSDLNPSSSSKLGFYFSHAWMSFCNLVIFALTICIFIGCRTPAESSYGLINAPYSLLTASFGEECVNSSLVALPEKYTVGLAGSCRLTNTTTTCSSHPPGWPSLNWVQLYESDLLDTLSNLRNTTATTFQNAATTSTISTLNHCLSLTQSSAVDHAFNNRLASGLLALLVFSFLMNLAITSTAIFIQALYKSESAFRREPIFYLGLFDEILLVTCLGIYMGIMNHEVGGYIIHERRHEISQNAVLGIGFWLLFAVFGLRVVSHPALFVTTVLVALAIPVIFVSLTICCIWGMASLASAFKTVTVVYYY</sequence>
<evidence type="ECO:0000313" key="2">
    <source>
        <dbReference type="EMBL" id="GAB1315301.1"/>
    </source>
</evidence>
<evidence type="ECO:0000256" key="1">
    <source>
        <dbReference type="SAM" id="Phobius"/>
    </source>
</evidence>
<dbReference type="EMBL" id="BAAFSV010000002">
    <property type="protein sequence ID" value="GAB1315301.1"/>
    <property type="molecule type" value="Genomic_DNA"/>
</dbReference>
<feature type="transmembrane region" description="Helical" evidence="1">
    <location>
        <begin position="20"/>
        <end position="41"/>
    </location>
</feature>
<keyword evidence="1" id="KW-0812">Transmembrane</keyword>
<proteinExistence type="predicted"/>